<evidence type="ECO:0000313" key="1">
    <source>
        <dbReference type="EMBL" id="JAD35513.1"/>
    </source>
</evidence>
<proteinExistence type="predicted"/>
<name>A0A0A8ZCU6_ARUDO</name>
<dbReference type="AlphaFoldDB" id="A0A0A8ZCU6"/>
<reference evidence="1" key="2">
    <citation type="journal article" date="2015" name="Data Brief">
        <title>Shoot transcriptome of the giant reed, Arundo donax.</title>
        <authorList>
            <person name="Barrero R.A."/>
            <person name="Guerrero F.D."/>
            <person name="Moolhuijzen P."/>
            <person name="Goolsby J.A."/>
            <person name="Tidwell J."/>
            <person name="Bellgard S.E."/>
            <person name="Bellgard M.I."/>
        </authorList>
    </citation>
    <scope>NUCLEOTIDE SEQUENCE</scope>
    <source>
        <tissue evidence="1">Shoot tissue taken approximately 20 cm above the soil surface</tissue>
    </source>
</reference>
<accession>A0A0A8ZCU6</accession>
<reference evidence="1" key="1">
    <citation type="submission" date="2014-09" db="EMBL/GenBank/DDBJ databases">
        <authorList>
            <person name="Magalhaes I.L.F."/>
            <person name="Oliveira U."/>
            <person name="Santos F.R."/>
            <person name="Vidigal T.H.D.A."/>
            <person name="Brescovit A.D."/>
            <person name="Santos A.J."/>
        </authorList>
    </citation>
    <scope>NUCLEOTIDE SEQUENCE</scope>
    <source>
        <tissue evidence="1">Shoot tissue taken approximately 20 cm above the soil surface</tissue>
    </source>
</reference>
<organism evidence="1">
    <name type="scientific">Arundo donax</name>
    <name type="common">Giant reed</name>
    <name type="synonym">Donax arundinaceus</name>
    <dbReference type="NCBI Taxonomy" id="35708"/>
    <lineage>
        <taxon>Eukaryota</taxon>
        <taxon>Viridiplantae</taxon>
        <taxon>Streptophyta</taxon>
        <taxon>Embryophyta</taxon>
        <taxon>Tracheophyta</taxon>
        <taxon>Spermatophyta</taxon>
        <taxon>Magnoliopsida</taxon>
        <taxon>Liliopsida</taxon>
        <taxon>Poales</taxon>
        <taxon>Poaceae</taxon>
        <taxon>PACMAD clade</taxon>
        <taxon>Arundinoideae</taxon>
        <taxon>Arundineae</taxon>
        <taxon>Arundo</taxon>
    </lineage>
</organism>
<sequence>MFYNFYSWECKWPSCDLFSTSSTCTFINFILL</sequence>
<dbReference type="EMBL" id="GBRH01262382">
    <property type="protein sequence ID" value="JAD35513.1"/>
    <property type="molecule type" value="Transcribed_RNA"/>
</dbReference>
<protein>
    <submittedName>
        <fullName evidence="1">Uncharacterized protein</fullName>
    </submittedName>
</protein>